<dbReference type="AlphaFoldDB" id="A0A3E2N719"/>
<comment type="caution">
    <text evidence="1">The sequence shown here is derived from an EMBL/GenBank/DDBJ whole genome shotgun (WGS) entry which is preliminary data.</text>
</comment>
<dbReference type="EMBL" id="QOHO01000073">
    <property type="protein sequence ID" value="RFZ76752.1"/>
    <property type="molecule type" value="Genomic_DNA"/>
</dbReference>
<accession>A0A3E2N719</accession>
<dbReference type="Proteomes" id="UP000260680">
    <property type="component" value="Unassembled WGS sequence"/>
</dbReference>
<evidence type="ECO:0000313" key="2">
    <source>
        <dbReference type="Proteomes" id="UP000260680"/>
    </source>
</evidence>
<evidence type="ECO:0008006" key="3">
    <source>
        <dbReference type="Google" id="ProtNLM"/>
    </source>
</evidence>
<dbReference type="RefSeq" id="WP_117419095.1">
    <property type="nucleotide sequence ID" value="NZ_QOHO01000073.1"/>
</dbReference>
<sequence>MSSYAELIIGPEDFNNQNIAQAAITLESSFEILLTGTVFNSRREAVEGAVVIITASSPWGEKDLGYVITNQFGEFAIVAEKDSEIDYRFDIYEPVLTS</sequence>
<gene>
    <name evidence="1" type="ORF">DS742_21905</name>
</gene>
<organism evidence="1 2">
    <name type="scientific">Lacrimispora amygdalina</name>
    <dbReference type="NCBI Taxonomy" id="253257"/>
    <lineage>
        <taxon>Bacteria</taxon>
        <taxon>Bacillati</taxon>
        <taxon>Bacillota</taxon>
        <taxon>Clostridia</taxon>
        <taxon>Lachnospirales</taxon>
        <taxon>Lachnospiraceae</taxon>
        <taxon>Lacrimispora</taxon>
    </lineage>
</organism>
<proteinExistence type="predicted"/>
<evidence type="ECO:0000313" key="1">
    <source>
        <dbReference type="EMBL" id="RFZ76752.1"/>
    </source>
</evidence>
<reference evidence="1 2" key="1">
    <citation type="submission" date="2018-07" db="EMBL/GenBank/DDBJ databases">
        <title>New species, Clostridium PI-S10-A1B.</title>
        <authorList>
            <person name="Krishna G."/>
            <person name="Summeta K."/>
            <person name="Shikha S."/>
            <person name="Prabhu P.B."/>
            <person name="Suresh K."/>
        </authorList>
    </citation>
    <scope>NUCLEOTIDE SEQUENCE [LARGE SCALE GENOMIC DNA]</scope>
    <source>
        <strain evidence="1 2">PI-S10-A1B</strain>
    </source>
</reference>
<protein>
    <recommendedName>
        <fullName evidence="3">Carboxypeptidase regulatory-like domain-containing protein</fullName>
    </recommendedName>
</protein>
<name>A0A3E2N719_9FIRM</name>
<dbReference type="OrthoDB" id="1913141at2"/>